<reference evidence="2" key="1">
    <citation type="submission" date="2019-07" db="EMBL/GenBank/DDBJ databases">
        <title>Bacillus alkalisoli sp. nov. isolated from saline soil.</title>
        <authorList>
            <person name="Sun J.-Q."/>
            <person name="Xu L."/>
        </authorList>
    </citation>
    <scope>NUCLEOTIDE SEQUENCE [LARGE SCALE GENOMIC DNA]</scope>
    <source>
        <strain evidence="2">M4U3P1</strain>
    </source>
</reference>
<dbReference type="AlphaFoldDB" id="A0A859FBD8"/>
<dbReference type="EMBL" id="CP041372">
    <property type="protein sequence ID" value="QKS70579.1"/>
    <property type="molecule type" value="Genomic_DNA"/>
</dbReference>
<name>A0A859FBD8_9BACI</name>
<evidence type="ECO:0000313" key="1">
    <source>
        <dbReference type="EMBL" id="QKS70579.1"/>
    </source>
</evidence>
<gene>
    <name evidence="1" type="ORF">FLK61_27910</name>
</gene>
<sequence length="47" mass="5461">MTQTNKLDANECSSEATDHLFEAYEWQVEVNRSPFDAKLFEPTHTKT</sequence>
<dbReference type="KEGG" id="psua:FLK61_27910"/>
<organism evidence="1 2">
    <name type="scientific">Paenalkalicoccus suaedae</name>
    <dbReference type="NCBI Taxonomy" id="2592382"/>
    <lineage>
        <taxon>Bacteria</taxon>
        <taxon>Bacillati</taxon>
        <taxon>Bacillota</taxon>
        <taxon>Bacilli</taxon>
        <taxon>Bacillales</taxon>
        <taxon>Bacillaceae</taxon>
        <taxon>Paenalkalicoccus</taxon>
    </lineage>
</organism>
<proteinExistence type="predicted"/>
<keyword evidence="2" id="KW-1185">Reference proteome</keyword>
<dbReference type="Proteomes" id="UP000318138">
    <property type="component" value="Chromosome"/>
</dbReference>
<accession>A0A859FBD8</accession>
<protein>
    <submittedName>
        <fullName evidence="1">Uncharacterized protein</fullName>
    </submittedName>
</protein>
<evidence type="ECO:0000313" key="2">
    <source>
        <dbReference type="Proteomes" id="UP000318138"/>
    </source>
</evidence>